<reference evidence="2" key="1">
    <citation type="submission" date="2017-09" db="EMBL/GenBank/DDBJ databases">
        <authorList>
            <person name="Ehlers B."/>
            <person name="Leendertz F.H."/>
        </authorList>
    </citation>
    <scope>NUCLEOTIDE SEQUENCE</scope>
    <source>
        <strain evidence="2">MAVP-26</strain>
    </source>
</reference>
<dbReference type="EMBL" id="CP097355">
    <property type="protein sequence ID" value="UYV26143.1"/>
    <property type="molecule type" value="Genomic_DNA"/>
</dbReference>
<evidence type="ECO:0000313" key="3">
    <source>
        <dbReference type="EMBL" id="QHH08154.1"/>
    </source>
</evidence>
<keyword evidence="1" id="KW-0472">Membrane</keyword>
<dbReference type="AlphaFoldDB" id="A0A249W9T3"/>
<evidence type="ECO:0000313" key="2">
    <source>
        <dbReference type="EMBL" id="ASZ53304.1"/>
    </source>
</evidence>
<dbReference type="Proteomes" id="UP000464718">
    <property type="component" value="Chromosome i"/>
</dbReference>
<dbReference type="Pfam" id="PF10795">
    <property type="entry name" value="DUF2607"/>
    <property type="match status" value="1"/>
</dbReference>
<evidence type="ECO:0000313" key="5">
    <source>
        <dbReference type="Proteomes" id="UP000464718"/>
    </source>
</evidence>
<protein>
    <submittedName>
        <fullName evidence="2">DUF2607 domain-containing protein</fullName>
    </submittedName>
</protein>
<dbReference type="RefSeq" id="WP_023650289.1">
    <property type="nucleotide sequence ID" value="NZ_CANUIE010000016.1"/>
</dbReference>
<name>A0A249W9T3_VIBPH</name>
<dbReference type="Proteomes" id="UP001163036">
    <property type="component" value="Chromosome 1"/>
</dbReference>
<sequence length="99" mass="11479">MYFSWQTIFRSWHRTIVLFSVALLIIWNFASIFHQVDLTPEHHTHHHCQLFAGAQHGLAKAQPAIPVPSYTRAHYDDVSERSHHVEEVFSAARAPPYFA</sequence>
<reference evidence="3 5" key="2">
    <citation type="submission" date="2018-12" db="EMBL/GenBank/DDBJ databases">
        <title>Genomic insights into the evolutionary origins and pathogenicity of five Vibrio parahaemolyticus strains isolated from the shrimp with acute hepatopancreatic necrosis disease (AHPND).</title>
        <authorList>
            <person name="Yang Q."/>
            <person name="Dong X."/>
            <person name="Xie G."/>
            <person name="Fu S."/>
            <person name="Zou P."/>
            <person name="Sun J."/>
            <person name="Wang Y."/>
            <person name="Huang J."/>
        </authorList>
    </citation>
    <scope>NUCLEOTIDE SEQUENCE [LARGE SCALE GENOMIC DNA]</scope>
    <source>
        <strain evidence="3 5">20160303005-1</strain>
    </source>
</reference>
<feature type="transmembrane region" description="Helical" evidence="1">
    <location>
        <begin position="12"/>
        <end position="30"/>
    </location>
</feature>
<keyword evidence="1" id="KW-0812">Transmembrane</keyword>
<dbReference type="EMBL" id="CP023248">
    <property type="protein sequence ID" value="ASZ53304.1"/>
    <property type="molecule type" value="Genomic_DNA"/>
</dbReference>
<reference evidence="4" key="3">
    <citation type="submission" date="2022-05" db="EMBL/GenBank/DDBJ databases">
        <title>Megaplasmid of Vibrio parahaemolyticus.</title>
        <authorList>
            <person name="Strauch E."/>
            <person name="Borowiak M."/>
        </authorList>
    </citation>
    <scope>NUCLEOTIDE SEQUENCE</scope>
    <source>
        <strain evidence="4">16-VB00198</strain>
    </source>
</reference>
<gene>
    <name evidence="3" type="ORF">EHC69_01635</name>
    <name evidence="4" type="ORF">M5598_14120</name>
    <name evidence="2" type="ORF">YA91_23430</name>
</gene>
<evidence type="ECO:0000256" key="1">
    <source>
        <dbReference type="SAM" id="Phobius"/>
    </source>
</evidence>
<organism evidence="2">
    <name type="scientific">Vibrio parahaemolyticus</name>
    <dbReference type="NCBI Taxonomy" id="670"/>
    <lineage>
        <taxon>Bacteria</taxon>
        <taxon>Pseudomonadati</taxon>
        <taxon>Pseudomonadota</taxon>
        <taxon>Gammaproteobacteria</taxon>
        <taxon>Vibrionales</taxon>
        <taxon>Vibrionaceae</taxon>
        <taxon>Vibrio</taxon>
    </lineage>
</organism>
<keyword evidence="1" id="KW-1133">Transmembrane helix</keyword>
<proteinExistence type="predicted"/>
<accession>A0A249W9T3</accession>
<evidence type="ECO:0000313" key="4">
    <source>
        <dbReference type="EMBL" id="UYV26143.1"/>
    </source>
</evidence>
<dbReference type="EMBL" id="CP034298">
    <property type="protein sequence ID" value="QHH08154.1"/>
    <property type="molecule type" value="Genomic_DNA"/>
</dbReference>
<dbReference type="InterPro" id="IPR019731">
    <property type="entry name" value="DUF2607"/>
</dbReference>